<dbReference type="EMBL" id="FMHG01000001">
    <property type="protein sequence ID" value="SCJ61893.1"/>
    <property type="molecule type" value="Genomic_DNA"/>
</dbReference>
<dbReference type="PROSITE" id="PS50931">
    <property type="entry name" value="HTH_LYSR"/>
    <property type="match status" value="1"/>
</dbReference>
<sequence>MDVKLELYRTFREVARRGSFSAAAEALFISQSAVSQSIKNLESQLGVALFDRRGKQIALTPEGRLLYGYIDEGLKSIRQGEEQLGQYAKLEKGELKIGVSDTISRFVILNQLDSFHRIYPYIHLSIINGTSIEAVQMLKSRDVDIAFVNSPVKDAALEEHPFFKVHDVFVAGDEYRHLAGRPLTARQLADLPLILLERKSNARRRIDRLFAQQGIQIAPEIELGSHDLLLDLARINLGVSCVIEEFAAHYLKWNLVFKLQTEFAVPARWVSWCKLKSSALSPSGQIFADLIGTAPTVLQ</sequence>
<dbReference type="Pfam" id="PF00126">
    <property type="entry name" value="HTH_1"/>
    <property type="match status" value="1"/>
</dbReference>
<reference evidence="6" key="1">
    <citation type="submission" date="2015-09" db="EMBL/GenBank/DDBJ databases">
        <authorList>
            <consortium name="Pathogen Informatics"/>
        </authorList>
    </citation>
    <scope>NUCLEOTIDE SEQUENCE</scope>
    <source>
        <strain evidence="6">2789STDY5834896</strain>
    </source>
</reference>
<dbReference type="Pfam" id="PF03466">
    <property type="entry name" value="LysR_substrate"/>
    <property type="match status" value="1"/>
</dbReference>
<evidence type="ECO:0000313" key="6">
    <source>
        <dbReference type="EMBL" id="SCJ61893.1"/>
    </source>
</evidence>
<dbReference type="Gene3D" id="1.10.10.10">
    <property type="entry name" value="Winged helix-like DNA-binding domain superfamily/Winged helix DNA-binding domain"/>
    <property type="match status" value="1"/>
</dbReference>
<dbReference type="SUPFAM" id="SSF46785">
    <property type="entry name" value="Winged helix' DNA-binding domain"/>
    <property type="match status" value="1"/>
</dbReference>
<dbReference type="AlphaFoldDB" id="A0A1C6HXN3"/>
<keyword evidence="3" id="KW-0238">DNA-binding</keyword>
<evidence type="ECO:0000259" key="5">
    <source>
        <dbReference type="PROSITE" id="PS50931"/>
    </source>
</evidence>
<dbReference type="CDD" id="cd05466">
    <property type="entry name" value="PBP2_LTTR_substrate"/>
    <property type="match status" value="1"/>
</dbReference>
<dbReference type="PANTHER" id="PTHR30126">
    <property type="entry name" value="HTH-TYPE TRANSCRIPTIONAL REGULATOR"/>
    <property type="match status" value="1"/>
</dbReference>
<evidence type="ECO:0000256" key="3">
    <source>
        <dbReference type="ARBA" id="ARBA00023125"/>
    </source>
</evidence>
<accession>A0A1C6HXN3</accession>
<proteinExistence type="inferred from homology"/>
<protein>
    <submittedName>
        <fullName evidence="6">Cyn operon transcriptional activator</fullName>
    </submittedName>
</protein>
<dbReference type="GO" id="GO:0000976">
    <property type="term" value="F:transcription cis-regulatory region binding"/>
    <property type="evidence" value="ECO:0007669"/>
    <property type="project" value="TreeGrafter"/>
</dbReference>
<dbReference type="SUPFAM" id="SSF53850">
    <property type="entry name" value="Periplasmic binding protein-like II"/>
    <property type="match status" value="1"/>
</dbReference>
<evidence type="ECO:0000256" key="4">
    <source>
        <dbReference type="ARBA" id="ARBA00023163"/>
    </source>
</evidence>
<organism evidence="6">
    <name type="scientific">uncultured Anaerotruncus sp</name>
    <dbReference type="NCBI Taxonomy" id="905011"/>
    <lineage>
        <taxon>Bacteria</taxon>
        <taxon>Bacillati</taxon>
        <taxon>Bacillota</taxon>
        <taxon>Clostridia</taxon>
        <taxon>Eubacteriales</taxon>
        <taxon>Oscillospiraceae</taxon>
        <taxon>Anaerotruncus</taxon>
        <taxon>environmental samples</taxon>
    </lineage>
</organism>
<keyword evidence="2" id="KW-0805">Transcription regulation</keyword>
<dbReference type="GO" id="GO:0003700">
    <property type="term" value="F:DNA-binding transcription factor activity"/>
    <property type="evidence" value="ECO:0007669"/>
    <property type="project" value="InterPro"/>
</dbReference>
<evidence type="ECO:0000256" key="1">
    <source>
        <dbReference type="ARBA" id="ARBA00009437"/>
    </source>
</evidence>
<dbReference type="InterPro" id="IPR036390">
    <property type="entry name" value="WH_DNA-bd_sf"/>
</dbReference>
<dbReference type="InterPro" id="IPR036388">
    <property type="entry name" value="WH-like_DNA-bd_sf"/>
</dbReference>
<dbReference type="InterPro" id="IPR005119">
    <property type="entry name" value="LysR_subst-bd"/>
</dbReference>
<dbReference type="FunFam" id="1.10.10.10:FF:000001">
    <property type="entry name" value="LysR family transcriptional regulator"/>
    <property type="match status" value="1"/>
</dbReference>
<comment type="similarity">
    <text evidence="1">Belongs to the LysR transcriptional regulatory family.</text>
</comment>
<evidence type="ECO:0000256" key="2">
    <source>
        <dbReference type="ARBA" id="ARBA00023015"/>
    </source>
</evidence>
<dbReference type="Gene3D" id="3.40.190.290">
    <property type="match status" value="1"/>
</dbReference>
<dbReference type="PANTHER" id="PTHR30126:SF64">
    <property type="entry name" value="HTH-TYPE TRANSCRIPTIONAL REGULATOR CITR"/>
    <property type="match status" value="1"/>
</dbReference>
<dbReference type="InterPro" id="IPR000847">
    <property type="entry name" value="LysR_HTH_N"/>
</dbReference>
<keyword evidence="4" id="KW-0804">Transcription</keyword>
<feature type="domain" description="HTH lysR-type" evidence="5">
    <location>
        <begin position="1"/>
        <end position="60"/>
    </location>
</feature>
<dbReference type="PRINTS" id="PR00039">
    <property type="entry name" value="HTHLYSR"/>
</dbReference>
<gene>
    <name evidence="6" type="primary">cynR</name>
    <name evidence="6" type="ORF">SAMEA3545359_01087</name>
</gene>
<name>A0A1C6HXN3_9FIRM</name>